<dbReference type="AlphaFoldDB" id="A0A8J3EPN9"/>
<proteinExistence type="predicted"/>
<evidence type="ECO:0000313" key="4">
    <source>
        <dbReference type="EMBL" id="NHK26322.1"/>
    </source>
</evidence>
<feature type="signal peptide" evidence="2">
    <location>
        <begin position="1"/>
        <end position="24"/>
    </location>
</feature>
<evidence type="ECO:0000313" key="6">
    <source>
        <dbReference type="Proteomes" id="UP000818603"/>
    </source>
</evidence>
<gene>
    <name evidence="4" type="ORF">FF098_000200</name>
    <name evidence="3" type="ORF">GCM10011355_00400</name>
</gene>
<feature type="compositionally biased region" description="Polar residues" evidence="1">
    <location>
        <begin position="82"/>
        <end position="94"/>
    </location>
</feature>
<dbReference type="InterPro" id="IPR011990">
    <property type="entry name" value="TPR-like_helical_dom_sf"/>
</dbReference>
<dbReference type="EMBL" id="BMGZ01000001">
    <property type="protein sequence ID" value="GGH91980.1"/>
    <property type="molecule type" value="Genomic_DNA"/>
</dbReference>
<evidence type="ECO:0008006" key="7">
    <source>
        <dbReference type="Google" id="ProtNLM"/>
    </source>
</evidence>
<dbReference type="Proteomes" id="UP000818603">
    <property type="component" value="Unassembled WGS sequence"/>
</dbReference>
<organism evidence="3 5">
    <name type="scientific">Aquisalinus luteolus</name>
    <dbReference type="NCBI Taxonomy" id="1566827"/>
    <lineage>
        <taxon>Bacteria</taxon>
        <taxon>Pseudomonadati</taxon>
        <taxon>Pseudomonadota</taxon>
        <taxon>Alphaproteobacteria</taxon>
        <taxon>Parvularculales</taxon>
        <taxon>Parvularculaceae</taxon>
        <taxon>Aquisalinus</taxon>
    </lineage>
</organism>
<accession>A0A8J3EPN9</accession>
<keyword evidence="6" id="KW-1185">Reference proteome</keyword>
<sequence>MTRIFASLLLSTTISLGLTAGALAQDEGENQDNGEQAGSNLTRTEDALERILQDALEEGYVSLRGEEGEAQDAGASEPSPVSAPQGQTVVLTPPSNDGYADIGAILQETGYTSSDEARPVETLAATCQDNDLFAFRERAYSWEEASRMQVAIAGSAAAPDAESSIRLAKQYLALGFAEEAMSLVKPFATNDRARTILYMGETVAGRISDSNILKSVDAACSGPARLWRAVALIDFQPSTAVFLSGSLDNELKQLPPHLRVDFATRLGVTAAENGQWLLAQKLYDIATEESLPSTTQVIYLRALISAHNGVDVDIALNTVERFAQQEGPLQAQAILMLSELQPQQEGEHYPGYYRDLENVAVRRNGAPQSFPEAFMEVRLAAETGKYSRAVDIAAEYQYPTIADRNTMKSTLAGLFETALSRTSASTRFSALNGYLAHRPFFDGIDREAALNIAAAKAALDLGLPEHAISLMQHLPFETLGEEERKLLAQAYVEDRRYSEALSLARGSDDPVMMAVSATALHRLGRDREAIEVLRRGPGTMRNLDRQASIAWASGQWAQARDAYAAMLVENADSEIEARHALASYMSGQKGALTQLPTRSSIQALEKILSTHPDDMMILGEVLTSG</sequence>
<dbReference type="EMBL" id="VCJR02000001">
    <property type="protein sequence ID" value="NHK26322.1"/>
    <property type="molecule type" value="Genomic_DNA"/>
</dbReference>
<dbReference type="SUPFAM" id="SSF48452">
    <property type="entry name" value="TPR-like"/>
    <property type="match status" value="1"/>
</dbReference>
<reference evidence="3" key="1">
    <citation type="journal article" date="2014" name="Int. J. Syst. Evol. Microbiol.">
        <title>Complete genome sequence of Corynebacterium casei LMG S-19264T (=DSM 44701T), isolated from a smear-ripened cheese.</title>
        <authorList>
            <consortium name="US DOE Joint Genome Institute (JGI-PGF)"/>
            <person name="Walter F."/>
            <person name="Albersmeier A."/>
            <person name="Kalinowski J."/>
            <person name="Ruckert C."/>
        </authorList>
    </citation>
    <scope>NUCLEOTIDE SEQUENCE</scope>
    <source>
        <strain evidence="3">CGMCC 1.14984</strain>
    </source>
</reference>
<name>A0A8J3EPN9_9PROT</name>
<reference evidence="3" key="3">
    <citation type="submission" date="2020-09" db="EMBL/GenBank/DDBJ databases">
        <authorList>
            <person name="Sun Q."/>
            <person name="Zhou Y."/>
        </authorList>
    </citation>
    <scope>NUCLEOTIDE SEQUENCE</scope>
    <source>
        <strain evidence="3">CGMCC 1.14984</strain>
    </source>
</reference>
<keyword evidence="2" id="KW-0732">Signal</keyword>
<reference evidence="4 6" key="2">
    <citation type="submission" date="2020-02" db="EMBL/GenBank/DDBJ databases">
        <title>Genome sequence of Parvularcula flava strain NH6-79.</title>
        <authorList>
            <person name="Abdul Karim M.H."/>
            <person name="Lam M.Q."/>
            <person name="Chen S.J."/>
            <person name="Yahya A."/>
            <person name="Shahir S."/>
            <person name="Shamsir M.S."/>
            <person name="Chong C.S."/>
        </authorList>
    </citation>
    <scope>NUCLEOTIDE SEQUENCE [LARGE SCALE GENOMIC DNA]</scope>
    <source>
        <strain evidence="4 6">NH6-79</strain>
    </source>
</reference>
<dbReference type="Proteomes" id="UP000621856">
    <property type="component" value="Unassembled WGS sequence"/>
</dbReference>
<feature type="chain" id="PRO_5035214464" description="Tetratricopeptide repeat protein" evidence="2">
    <location>
        <begin position="25"/>
        <end position="625"/>
    </location>
</feature>
<evidence type="ECO:0000313" key="3">
    <source>
        <dbReference type="EMBL" id="GGH91980.1"/>
    </source>
</evidence>
<feature type="region of interest" description="Disordered" evidence="1">
    <location>
        <begin position="67"/>
        <end position="94"/>
    </location>
</feature>
<evidence type="ECO:0000256" key="1">
    <source>
        <dbReference type="SAM" id="MobiDB-lite"/>
    </source>
</evidence>
<comment type="caution">
    <text evidence="3">The sequence shown here is derived from an EMBL/GenBank/DDBJ whole genome shotgun (WGS) entry which is preliminary data.</text>
</comment>
<dbReference type="Gene3D" id="1.25.40.10">
    <property type="entry name" value="Tetratricopeptide repeat domain"/>
    <property type="match status" value="1"/>
</dbReference>
<evidence type="ECO:0000313" key="5">
    <source>
        <dbReference type="Proteomes" id="UP000621856"/>
    </source>
</evidence>
<evidence type="ECO:0000256" key="2">
    <source>
        <dbReference type="SAM" id="SignalP"/>
    </source>
</evidence>
<protein>
    <recommendedName>
        <fullName evidence="7">Tetratricopeptide repeat protein</fullName>
    </recommendedName>
</protein>
<dbReference type="RefSeq" id="WP_155135658.1">
    <property type="nucleotide sequence ID" value="NZ_BMGZ01000001.1"/>
</dbReference>